<feature type="compositionally biased region" description="Low complexity" evidence="1">
    <location>
        <begin position="61"/>
        <end position="83"/>
    </location>
</feature>
<evidence type="ECO:0000256" key="1">
    <source>
        <dbReference type="SAM" id="MobiDB-lite"/>
    </source>
</evidence>
<dbReference type="InterPro" id="IPR022603">
    <property type="entry name" value="DUF3152"/>
</dbReference>
<keyword evidence="4" id="KW-1185">Reference proteome</keyword>
<feature type="compositionally biased region" description="Polar residues" evidence="1">
    <location>
        <begin position="87"/>
        <end position="99"/>
    </location>
</feature>
<feature type="compositionally biased region" description="Pro residues" evidence="1">
    <location>
        <begin position="46"/>
        <end position="60"/>
    </location>
</feature>
<reference evidence="4" key="1">
    <citation type="journal article" date="2019" name="Int. J. Syst. Evol. Microbiol.">
        <title>The Global Catalogue of Microorganisms (GCM) 10K type strain sequencing project: providing services to taxonomists for standard genome sequencing and annotation.</title>
        <authorList>
            <consortium name="The Broad Institute Genomics Platform"/>
            <consortium name="The Broad Institute Genome Sequencing Center for Infectious Disease"/>
            <person name="Wu L."/>
            <person name="Ma J."/>
        </authorList>
    </citation>
    <scope>NUCLEOTIDE SEQUENCE [LARGE SCALE GENOMIC DNA]</scope>
    <source>
        <strain evidence="4">CGMCC 1.13681</strain>
    </source>
</reference>
<organism evidence="3 4">
    <name type="scientific">Streptomyces polyrhachis</name>
    <dbReference type="NCBI Taxonomy" id="1282885"/>
    <lineage>
        <taxon>Bacteria</taxon>
        <taxon>Bacillati</taxon>
        <taxon>Actinomycetota</taxon>
        <taxon>Actinomycetes</taxon>
        <taxon>Kitasatosporales</taxon>
        <taxon>Streptomycetaceae</taxon>
        <taxon>Streptomyces</taxon>
    </lineage>
</organism>
<dbReference type="Proteomes" id="UP001596413">
    <property type="component" value="Unassembled WGS sequence"/>
</dbReference>
<evidence type="ECO:0000313" key="4">
    <source>
        <dbReference type="Proteomes" id="UP001596413"/>
    </source>
</evidence>
<dbReference type="EMBL" id="JBHSZO010000003">
    <property type="protein sequence ID" value="MFC7217041.1"/>
    <property type="molecule type" value="Genomic_DNA"/>
</dbReference>
<evidence type="ECO:0000259" key="2">
    <source>
        <dbReference type="Pfam" id="PF11350"/>
    </source>
</evidence>
<sequence length="267" mass="27770">MPRAVRPLTGLLLGLGCIAGGVSWWDADTADRAAPVAQEEPAPVRTTPPPVRPKPAPTPSRTPRAAPSASTPAPAGPTAVPRRGSGRYTTAPGSGQTTGKGSILRYLVQVEDGSGLRADAVGAAVERVLADPRGWTADGRHGFRRVASGPYDVVIKLATPERANDLCRAGGLHPQGDVNCRVGATVVVNLTRWTEGSAQFTGPITEYRALIVNHEVGHSLGHGHLTCPGPGKPAPAMMQQIRGLKGCVANAWPYDRGGRYLSGPSVP</sequence>
<dbReference type="RefSeq" id="WP_386411397.1">
    <property type="nucleotide sequence ID" value="NZ_JBHSZO010000003.1"/>
</dbReference>
<dbReference type="Pfam" id="PF11350">
    <property type="entry name" value="DUF3152"/>
    <property type="match status" value="1"/>
</dbReference>
<name>A0ABW2GCC6_9ACTN</name>
<evidence type="ECO:0000313" key="3">
    <source>
        <dbReference type="EMBL" id="MFC7217041.1"/>
    </source>
</evidence>
<proteinExistence type="predicted"/>
<feature type="compositionally biased region" description="Low complexity" evidence="1">
    <location>
        <begin position="33"/>
        <end position="45"/>
    </location>
</feature>
<gene>
    <name evidence="3" type="ORF">ACFQLX_02470</name>
</gene>
<protein>
    <submittedName>
        <fullName evidence="3">DUF3152 domain-containing protein</fullName>
    </submittedName>
</protein>
<feature type="domain" description="DUF3152" evidence="2">
    <location>
        <begin position="79"/>
        <end position="243"/>
    </location>
</feature>
<feature type="region of interest" description="Disordered" evidence="1">
    <location>
        <begin position="33"/>
        <end position="99"/>
    </location>
</feature>
<comment type="caution">
    <text evidence="3">The sequence shown here is derived from an EMBL/GenBank/DDBJ whole genome shotgun (WGS) entry which is preliminary data.</text>
</comment>
<dbReference type="SUPFAM" id="SSF55486">
    <property type="entry name" value="Metalloproteases ('zincins'), catalytic domain"/>
    <property type="match status" value="1"/>
</dbReference>
<dbReference type="PROSITE" id="PS51257">
    <property type="entry name" value="PROKAR_LIPOPROTEIN"/>
    <property type="match status" value="1"/>
</dbReference>
<accession>A0ABW2GCC6</accession>